<dbReference type="Proteomes" id="UP001558713">
    <property type="component" value="Unassembled WGS sequence"/>
</dbReference>
<proteinExistence type="predicted"/>
<keyword evidence="5" id="KW-1185">Reference proteome</keyword>
<dbReference type="EMBL" id="JBANAX010000682">
    <property type="protein sequence ID" value="KAL1197907.1"/>
    <property type="molecule type" value="Genomic_DNA"/>
</dbReference>
<protein>
    <submittedName>
        <fullName evidence="4">MATH domain and coiled-coil domain-containing protein</fullName>
    </submittedName>
</protein>
<dbReference type="InterPro" id="IPR050804">
    <property type="entry name" value="MCC"/>
</dbReference>
<evidence type="ECO:0000256" key="1">
    <source>
        <dbReference type="SAM" id="Coils"/>
    </source>
</evidence>
<dbReference type="PANTHER" id="PTHR46236:SF27">
    <property type="entry name" value="MATH DOMAIN-CONTAINING PROTEIN"/>
    <property type="match status" value="1"/>
</dbReference>
<name>A0ABD0ZZY8_CARAN</name>
<dbReference type="PANTHER" id="PTHR46236">
    <property type="entry name" value="TRAF-LIKE SUPERFAMILY PROTEIN"/>
    <property type="match status" value="1"/>
</dbReference>
<evidence type="ECO:0000313" key="5">
    <source>
        <dbReference type="Proteomes" id="UP001558713"/>
    </source>
</evidence>
<reference evidence="4 5" key="1">
    <citation type="submission" date="2024-04" db="EMBL/GenBank/DDBJ databases">
        <title>Genome assembly C_amara_ONT_v2.</title>
        <authorList>
            <person name="Yant L."/>
            <person name="Moore C."/>
            <person name="Slenker M."/>
        </authorList>
    </citation>
    <scope>NUCLEOTIDE SEQUENCE [LARGE SCALE GENOMIC DNA]</scope>
    <source>
        <tissue evidence="4">Leaf</tissue>
    </source>
</reference>
<keyword evidence="1" id="KW-0175">Coiled coil</keyword>
<sequence length="154" mass="17961">MGNQILQVQRPRKIRINGFIVDPSQLKLAKWIFQTYPETAENVKVQNQKLKNTYMKLLCGNIKTLYHTPLRKITEDELSKACKDLSDLTQAGFTLDWLESKVDKISSEKKSYEERIVELKQEVKQLKLTVSDLKGQRKKEEAKLKKRPSWIQVG</sequence>
<dbReference type="EMBL" id="JBANAX010000700">
    <property type="protein sequence ID" value="KAL1196616.1"/>
    <property type="molecule type" value="Genomic_DNA"/>
</dbReference>
<evidence type="ECO:0000313" key="3">
    <source>
        <dbReference type="EMBL" id="KAL1197907.1"/>
    </source>
</evidence>
<gene>
    <name evidence="4" type="ORF">V5N11_017076</name>
    <name evidence="2" type="ORF">V5N11_021515</name>
    <name evidence="3" type="ORF">V5N11_035764</name>
</gene>
<dbReference type="EMBL" id="JBANAX010000630">
    <property type="protein sequence ID" value="KAL1200188.1"/>
    <property type="molecule type" value="Genomic_DNA"/>
</dbReference>
<feature type="coiled-coil region" evidence="1">
    <location>
        <begin position="95"/>
        <end position="143"/>
    </location>
</feature>
<accession>A0ABD0ZZY8</accession>
<dbReference type="AlphaFoldDB" id="A0ABD0ZZY8"/>
<evidence type="ECO:0000313" key="4">
    <source>
        <dbReference type="EMBL" id="KAL1200188.1"/>
    </source>
</evidence>
<organism evidence="4 5">
    <name type="scientific">Cardamine amara subsp. amara</name>
    <dbReference type="NCBI Taxonomy" id="228776"/>
    <lineage>
        <taxon>Eukaryota</taxon>
        <taxon>Viridiplantae</taxon>
        <taxon>Streptophyta</taxon>
        <taxon>Embryophyta</taxon>
        <taxon>Tracheophyta</taxon>
        <taxon>Spermatophyta</taxon>
        <taxon>Magnoliopsida</taxon>
        <taxon>eudicotyledons</taxon>
        <taxon>Gunneridae</taxon>
        <taxon>Pentapetalae</taxon>
        <taxon>rosids</taxon>
        <taxon>malvids</taxon>
        <taxon>Brassicales</taxon>
        <taxon>Brassicaceae</taxon>
        <taxon>Cardamineae</taxon>
        <taxon>Cardamine</taxon>
    </lineage>
</organism>
<evidence type="ECO:0000313" key="2">
    <source>
        <dbReference type="EMBL" id="KAL1196616.1"/>
    </source>
</evidence>
<comment type="caution">
    <text evidence="4">The sequence shown here is derived from an EMBL/GenBank/DDBJ whole genome shotgun (WGS) entry which is preliminary data.</text>
</comment>